<dbReference type="EMBL" id="WVTA01000010">
    <property type="protein sequence ID" value="KAK3203786.1"/>
    <property type="molecule type" value="Genomic_DNA"/>
</dbReference>
<dbReference type="InterPro" id="IPR041698">
    <property type="entry name" value="Methyltransf_25"/>
</dbReference>
<organism evidence="2 3">
    <name type="scientific">Pseudopithomyces chartarum</name>
    <dbReference type="NCBI Taxonomy" id="1892770"/>
    <lineage>
        <taxon>Eukaryota</taxon>
        <taxon>Fungi</taxon>
        <taxon>Dikarya</taxon>
        <taxon>Ascomycota</taxon>
        <taxon>Pezizomycotina</taxon>
        <taxon>Dothideomycetes</taxon>
        <taxon>Pleosporomycetidae</taxon>
        <taxon>Pleosporales</taxon>
        <taxon>Massarineae</taxon>
        <taxon>Didymosphaeriaceae</taxon>
        <taxon>Pseudopithomyces</taxon>
    </lineage>
</organism>
<evidence type="ECO:0000313" key="2">
    <source>
        <dbReference type="EMBL" id="KAK3203786.1"/>
    </source>
</evidence>
<reference evidence="2 3" key="1">
    <citation type="submission" date="2021-02" db="EMBL/GenBank/DDBJ databases">
        <title>Genome assembly of Pseudopithomyces chartarum.</title>
        <authorList>
            <person name="Jauregui R."/>
            <person name="Singh J."/>
            <person name="Voisey C."/>
        </authorList>
    </citation>
    <scope>NUCLEOTIDE SEQUENCE [LARGE SCALE GENOMIC DNA]</scope>
    <source>
        <strain evidence="2 3">AGR01</strain>
    </source>
</reference>
<dbReference type="PANTHER" id="PTHR43591">
    <property type="entry name" value="METHYLTRANSFERASE"/>
    <property type="match status" value="1"/>
</dbReference>
<dbReference type="SUPFAM" id="SSF53335">
    <property type="entry name" value="S-adenosyl-L-methionine-dependent methyltransferases"/>
    <property type="match status" value="1"/>
</dbReference>
<dbReference type="Gene3D" id="3.40.50.150">
    <property type="entry name" value="Vaccinia Virus protein VP39"/>
    <property type="match status" value="1"/>
</dbReference>
<dbReference type="Proteomes" id="UP001280581">
    <property type="component" value="Unassembled WGS sequence"/>
</dbReference>
<accession>A0AAN6LV40</accession>
<feature type="domain" description="Methyltransferase" evidence="1">
    <location>
        <begin position="2"/>
        <end position="91"/>
    </location>
</feature>
<comment type="caution">
    <text evidence="2">The sequence shown here is derived from an EMBL/GenBank/DDBJ whole genome shotgun (WGS) entry which is preliminary data.</text>
</comment>
<dbReference type="AlphaFoldDB" id="A0AAN6LV40"/>
<sequence length="274" mass="31014">MLDIGCGTGAVTHEMAHAFPAAQAYGIDLSVTPNMRLKLPNISYIQGNIMGSSNPQLPSNSFDYIFSRLLVLGMTHWKQYIERCVSLAKPGKRERKAQLTAQKAWIEMHDLDSQLQHIPSPLSSLEHLRPHSISIEQIAQRSHPTDAYYYPVPWKWEITLGKLLAVNGGDFYCGRNIAALFEEAGLVDIKVMRYMMPYSQWEGLTVEERAWAGYLEGFVKNALPVSIRRAGDELGGEWKGEAEEAVEDLKVYADRFDGARSFLWMYVVWGRKAE</sequence>
<proteinExistence type="predicted"/>
<protein>
    <recommendedName>
        <fullName evidence="1">Methyltransferase domain-containing protein</fullName>
    </recommendedName>
</protein>
<evidence type="ECO:0000259" key="1">
    <source>
        <dbReference type="Pfam" id="PF13649"/>
    </source>
</evidence>
<dbReference type="CDD" id="cd02440">
    <property type="entry name" value="AdoMet_MTases"/>
    <property type="match status" value="1"/>
</dbReference>
<dbReference type="PANTHER" id="PTHR43591:SF24">
    <property type="entry name" value="2-METHOXY-6-POLYPRENYL-1,4-BENZOQUINOL METHYLASE, MITOCHONDRIAL"/>
    <property type="match status" value="1"/>
</dbReference>
<dbReference type="GO" id="GO:0008168">
    <property type="term" value="F:methyltransferase activity"/>
    <property type="evidence" value="ECO:0007669"/>
    <property type="project" value="TreeGrafter"/>
</dbReference>
<name>A0AAN6LV40_9PLEO</name>
<keyword evidence="3" id="KW-1185">Reference proteome</keyword>
<dbReference type="Pfam" id="PF13649">
    <property type="entry name" value="Methyltransf_25"/>
    <property type="match status" value="1"/>
</dbReference>
<evidence type="ECO:0000313" key="3">
    <source>
        <dbReference type="Proteomes" id="UP001280581"/>
    </source>
</evidence>
<dbReference type="InterPro" id="IPR029063">
    <property type="entry name" value="SAM-dependent_MTases_sf"/>
</dbReference>
<gene>
    <name evidence="2" type="ORF">GRF29_106g676395</name>
</gene>